<dbReference type="PANTHER" id="PTHR11820">
    <property type="entry name" value="ACYLPYRUVASE"/>
    <property type="match status" value="1"/>
</dbReference>
<dbReference type="Gene3D" id="3.90.850.10">
    <property type="entry name" value="Fumarylacetoacetase-like, C-terminal domain"/>
    <property type="match status" value="1"/>
</dbReference>
<dbReference type="GO" id="GO:0046872">
    <property type="term" value="F:metal ion binding"/>
    <property type="evidence" value="ECO:0007669"/>
    <property type="project" value="UniProtKB-KW"/>
</dbReference>
<dbReference type="AlphaFoldDB" id="A0A1B8PLV0"/>
<reference evidence="3 4" key="1">
    <citation type="submission" date="2016-06" db="EMBL/GenBank/DDBJ databases">
        <title>Draft genome of Moraxella nonliquefaciens CCUG 60284.</title>
        <authorList>
            <person name="Salva-Serra F."/>
            <person name="Engstrom-Jakobsson H."/>
            <person name="Thorell K."/>
            <person name="Gonzales-Siles L."/>
            <person name="Karlsson R."/>
            <person name="Boulund F."/>
            <person name="Engstrand L."/>
            <person name="Kristiansson E."/>
            <person name="Moore E."/>
        </authorList>
    </citation>
    <scope>NUCLEOTIDE SEQUENCE [LARGE SCALE GENOMIC DNA]</scope>
    <source>
        <strain evidence="3 4">CCUG 60284</strain>
    </source>
</reference>
<dbReference type="EMBL" id="LZDN01000001">
    <property type="protein sequence ID" value="OBX52196.1"/>
    <property type="molecule type" value="Genomic_DNA"/>
</dbReference>
<dbReference type="GO" id="GO:0018773">
    <property type="term" value="F:acetylpyruvate hydrolase activity"/>
    <property type="evidence" value="ECO:0007669"/>
    <property type="project" value="TreeGrafter"/>
</dbReference>
<dbReference type="RefSeq" id="WP_066887414.1">
    <property type="nucleotide sequence ID" value="NZ_LZDM01000023.1"/>
</dbReference>
<evidence type="ECO:0000313" key="4">
    <source>
        <dbReference type="Proteomes" id="UP000092671"/>
    </source>
</evidence>
<dbReference type="InterPro" id="IPR036663">
    <property type="entry name" value="Fumarylacetoacetase_C_sf"/>
</dbReference>
<dbReference type="InterPro" id="IPR011234">
    <property type="entry name" value="Fumarylacetoacetase-like_C"/>
</dbReference>
<evidence type="ECO:0000256" key="1">
    <source>
        <dbReference type="ARBA" id="ARBA00022723"/>
    </source>
</evidence>
<dbReference type="SUPFAM" id="SSF56529">
    <property type="entry name" value="FAH"/>
    <property type="match status" value="1"/>
</dbReference>
<dbReference type="OrthoDB" id="9805307at2"/>
<proteinExistence type="predicted"/>
<gene>
    <name evidence="3" type="ORF">A9Z60_00460</name>
</gene>
<sequence length="200" mass="22678">MTTVFINEQAYPINTIYCIGRSYVEHTHELGNQIPTEPLVFLKPNSSIVTGEILTLPNFSDNVHHETELVLLIGKNKQIIAYTVGLDLTARDVQDTCKAKGLPWLKAKGFKGACWLGTFKPFKKRHYHLLLTVNDEIRQNDSTDKMMYSFDYLVDYLDNLYNIQAGDIIMTGSPKGVGRLEHGDDLSVGIDDDRYPLRVK</sequence>
<organism evidence="3 4">
    <name type="scientific">Moraxella nonliquefaciens</name>
    <dbReference type="NCBI Taxonomy" id="478"/>
    <lineage>
        <taxon>Bacteria</taxon>
        <taxon>Pseudomonadati</taxon>
        <taxon>Pseudomonadota</taxon>
        <taxon>Gammaproteobacteria</taxon>
        <taxon>Moraxellales</taxon>
        <taxon>Moraxellaceae</taxon>
        <taxon>Moraxella</taxon>
    </lineage>
</organism>
<evidence type="ECO:0000259" key="2">
    <source>
        <dbReference type="Pfam" id="PF01557"/>
    </source>
</evidence>
<keyword evidence="1" id="KW-0479">Metal-binding</keyword>
<dbReference type="Pfam" id="PF01557">
    <property type="entry name" value="FAA_hydrolase"/>
    <property type="match status" value="1"/>
</dbReference>
<dbReference type="PANTHER" id="PTHR11820:SF7">
    <property type="entry name" value="ACYLPYRUVASE FAHD1, MITOCHONDRIAL"/>
    <property type="match status" value="1"/>
</dbReference>
<evidence type="ECO:0000313" key="3">
    <source>
        <dbReference type="EMBL" id="OBX52196.1"/>
    </source>
</evidence>
<feature type="domain" description="Fumarylacetoacetase-like C-terminal" evidence="2">
    <location>
        <begin position="15"/>
        <end position="191"/>
    </location>
</feature>
<protein>
    <recommendedName>
        <fullName evidence="2">Fumarylacetoacetase-like C-terminal domain-containing protein</fullName>
    </recommendedName>
</protein>
<accession>A0A1B8PLV0</accession>
<dbReference type="Proteomes" id="UP000092671">
    <property type="component" value="Unassembled WGS sequence"/>
</dbReference>
<name>A0A1B8PLV0_MORNO</name>
<comment type="caution">
    <text evidence="3">The sequence shown here is derived from an EMBL/GenBank/DDBJ whole genome shotgun (WGS) entry which is preliminary data.</text>
</comment>